<accession>A0A5B0QFT3</accession>
<dbReference type="PANTHER" id="PTHR10540:SF7">
    <property type="entry name" value="26S PROTEASOME NON-ATPASE REGULATORY SUBUNIT 7"/>
    <property type="match status" value="1"/>
</dbReference>
<comment type="caution">
    <text evidence="6">The sequence shown here is derived from an EMBL/GenBank/DDBJ whole genome shotgun (WGS) entry which is preliminary data.</text>
</comment>
<protein>
    <submittedName>
        <fullName evidence="6">Proteasome regulatory particle subunit</fullName>
    </submittedName>
</protein>
<evidence type="ECO:0000256" key="3">
    <source>
        <dbReference type="ARBA" id="ARBA00022942"/>
    </source>
</evidence>
<dbReference type="CDD" id="cd08062">
    <property type="entry name" value="MPN_RPN7_8"/>
    <property type="match status" value="1"/>
</dbReference>
<reference evidence="6 7" key="1">
    <citation type="submission" date="2019-05" db="EMBL/GenBank/DDBJ databases">
        <title>Emergence of the Ug99 lineage of the wheat stem rust pathogen through somatic hybridization.</title>
        <authorList>
            <person name="Li F."/>
            <person name="Upadhyaya N.M."/>
            <person name="Sperschneider J."/>
            <person name="Matny O."/>
            <person name="Nguyen-Phuc H."/>
            <person name="Mago R."/>
            <person name="Raley C."/>
            <person name="Miller M.E."/>
            <person name="Silverstein K.A.T."/>
            <person name="Henningsen E."/>
            <person name="Hirsch C.D."/>
            <person name="Visser B."/>
            <person name="Pretorius Z.A."/>
            <person name="Steffenson B.J."/>
            <person name="Schwessinger B."/>
            <person name="Dodds P.N."/>
            <person name="Figueroa M."/>
        </authorList>
    </citation>
    <scope>NUCLEOTIDE SEQUENCE [LARGE SCALE GENOMIC DNA]</scope>
    <source>
        <strain evidence="6">21-0</strain>
    </source>
</reference>
<keyword evidence="7" id="KW-1185">Reference proteome</keyword>
<feature type="compositionally biased region" description="Low complexity" evidence="4">
    <location>
        <begin position="405"/>
        <end position="424"/>
    </location>
</feature>
<feature type="region of interest" description="Disordered" evidence="4">
    <location>
        <begin position="397"/>
        <end position="440"/>
    </location>
</feature>
<dbReference type="OrthoDB" id="10256771at2759"/>
<dbReference type="GO" id="GO:0043161">
    <property type="term" value="P:proteasome-mediated ubiquitin-dependent protein catabolic process"/>
    <property type="evidence" value="ECO:0007669"/>
    <property type="project" value="TreeGrafter"/>
</dbReference>
<name>A0A5B0QFT3_PUCGR</name>
<dbReference type="AlphaFoldDB" id="A0A5B0QFT3"/>
<proteinExistence type="inferred from homology"/>
<dbReference type="GO" id="GO:0008237">
    <property type="term" value="F:metallopeptidase activity"/>
    <property type="evidence" value="ECO:0007669"/>
    <property type="project" value="InterPro"/>
</dbReference>
<feature type="domain" description="MPN" evidence="5">
    <location>
        <begin position="97"/>
        <end position="244"/>
    </location>
</feature>
<dbReference type="Gene3D" id="3.40.140.10">
    <property type="entry name" value="Cytidine Deaminase, domain 2"/>
    <property type="match status" value="1"/>
</dbReference>
<dbReference type="PROSITE" id="PS50249">
    <property type="entry name" value="MPN"/>
    <property type="match status" value="1"/>
</dbReference>
<evidence type="ECO:0000256" key="1">
    <source>
        <dbReference type="ARBA" id="ARBA00002187"/>
    </source>
</evidence>
<comment type="similarity">
    <text evidence="2">Belongs to the peptidase M67A family.</text>
</comment>
<dbReference type="GO" id="GO:0048731">
    <property type="term" value="P:system development"/>
    <property type="evidence" value="ECO:0007669"/>
    <property type="project" value="UniProtKB-ARBA"/>
</dbReference>
<organism evidence="6 7">
    <name type="scientific">Puccinia graminis f. sp. tritici</name>
    <dbReference type="NCBI Taxonomy" id="56615"/>
    <lineage>
        <taxon>Eukaryota</taxon>
        <taxon>Fungi</taxon>
        <taxon>Dikarya</taxon>
        <taxon>Basidiomycota</taxon>
        <taxon>Pucciniomycotina</taxon>
        <taxon>Pucciniomycetes</taxon>
        <taxon>Pucciniales</taxon>
        <taxon>Pucciniaceae</taxon>
        <taxon>Puccinia</taxon>
    </lineage>
</organism>
<evidence type="ECO:0000313" key="6">
    <source>
        <dbReference type="EMBL" id="KAA1112070.1"/>
    </source>
</evidence>
<keyword evidence="3 6" id="KW-0647">Proteasome</keyword>
<dbReference type="FunFam" id="3.40.140.10:FF:000013">
    <property type="entry name" value="26S proteasome non-ATPase regulatory subunit 7"/>
    <property type="match status" value="1"/>
</dbReference>
<dbReference type="InterPro" id="IPR033858">
    <property type="entry name" value="MPN_RPN7_8"/>
</dbReference>
<dbReference type="Proteomes" id="UP000324748">
    <property type="component" value="Unassembled WGS sequence"/>
</dbReference>
<evidence type="ECO:0000256" key="4">
    <source>
        <dbReference type="SAM" id="MobiDB-lite"/>
    </source>
</evidence>
<comment type="function">
    <text evidence="1">Acts as a regulatory subunit of the 26S proteasome which is involved in the ATP-dependent degradation of ubiquitinated proteins.</text>
</comment>
<dbReference type="InterPro" id="IPR024969">
    <property type="entry name" value="EIF3F/CSN6-like_C"/>
</dbReference>
<dbReference type="PANTHER" id="PTHR10540">
    <property type="entry name" value="EUKARYOTIC TRANSLATION INITIATION FACTOR 3 SUBUNIT F-RELATED"/>
    <property type="match status" value="1"/>
</dbReference>
<dbReference type="Pfam" id="PF13012">
    <property type="entry name" value="MitMem_reg"/>
    <property type="match status" value="1"/>
</dbReference>
<gene>
    <name evidence="6" type="primary">RPN8_1</name>
    <name evidence="6" type="ORF">PGT21_021826</name>
</gene>
<dbReference type="EMBL" id="VSWC01000016">
    <property type="protein sequence ID" value="KAA1112070.1"/>
    <property type="molecule type" value="Genomic_DNA"/>
</dbReference>
<dbReference type="SMART" id="SM00232">
    <property type="entry name" value="JAB_MPN"/>
    <property type="match status" value="1"/>
</dbReference>
<dbReference type="InterPro" id="IPR037518">
    <property type="entry name" value="MPN"/>
</dbReference>
<sequence>MRTEFEVTKRDPPSRAYTGRAISARRRARAISTKAVSESVWAYVRALIDDRKSPTTHTHTHSNHLTKYTQKKKKKLRIDTMVAATSEEMVALSTTQVIIHPLVLLSVTDHAARVAKGGSKRVVGVLLGQDLGSTLNVANSFAVPFDEEEAGPLSSSSTASQPPSWFLDHNFVEAMGEMFKKVSAKEKLIGWYHTGPKLRATDLEINEVFKRYCPRPVMVIVDVRADRGVVKGSVTDAYFAIEEIKDDGTATQNTFMHVPSSIEAEESEEIGVEHLLRDIKDLSTGTLSTRVTGRLNSLRALQARLGEISEYLEGVLGGKLPLNHQIIYNLQDIFNLLPNVDLSPSASSAANDRAKPLTVVTNDQLLVVYLSSLIRAVIALHGLVNNKLENQNSANPIEQLDHSQPNPNSPTTNPTNGTAPTNNPDANLGPDKKHPSSGNR</sequence>
<evidence type="ECO:0000256" key="2">
    <source>
        <dbReference type="ARBA" id="ARBA00008568"/>
    </source>
</evidence>
<evidence type="ECO:0000313" key="7">
    <source>
        <dbReference type="Proteomes" id="UP000324748"/>
    </source>
</evidence>
<dbReference type="Pfam" id="PF01398">
    <property type="entry name" value="JAB"/>
    <property type="match status" value="1"/>
</dbReference>
<dbReference type="InterPro" id="IPR000555">
    <property type="entry name" value="JAMM/MPN+_dom"/>
</dbReference>
<dbReference type="GO" id="GO:0005838">
    <property type="term" value="C:proteasome regulatory particle"/>
    <property type="evidence" value="ECO:0007669"/>
    <property type="project" value="InterPro"/>
</dbReference>
<evidence type="ECO:0000259" key="5">
    <source>
        <dbReference type="PROSITE" id="PS50249"/>
    </source>
</evidence>